<organism evidence="1 2">
    <name type="scientific">Aliarcobacter skirrowii</name>
    <dbReference type="NCBI Taxonomy" id="28200"/>
    <lineage>
        <taxon>Bacteria</taxon>
        <taxon>Pseudomonadati</taxon>
        <taxon>Campylobacterota</taxon>
        <taxon>Epsilonproteobacteria</taxon>
        <taxon>Campylobacterales</taxon>
        <taxon>Arcobacteraceae</taxon>
        <taxon>Aliarcobacter</taxon>
    </lineage>
</organism>
<dbReference type="Gene3D" id="1.10.10.10">
    <property type="entry name" value="Winged helix-like DNA-binding domain superfamily/Winged helix DNA-binding domain"/>
    <property type="match status" value="1"/>
</dbReference>
<dbReference type="InterPro" id="IPR011006">
    <property type="entry name" value="CheY-like_superfamily"/>
</dbReference>
<dbReference type="SUPFAM" id="SSF52172">
    <property type="entry name" value="CheY-like"/>
    <property type="match status" value="1"/>
</dbReference>
<gene>
    <name evidence="1" type="ORF">DF188_05065</name>
</gene>
<dbReference type="STRING" id="28200.GCA_001572935_00141"/>
<evidence type="ECO:0000313" key="2">
    <source>
        <dbReference type="Proteomes" id="UP000245014"/>
    </source>
</evidence>
<dbReference type="GO" id="GO:0006355">
    <property type="term" value="P:regulation of DNA-templated transcription"/>
    <property type="evidence" value="ECO:0007669"/>
    <property type="project" value="InterPro"/>
</dbReference>
<dbReference type="RefSeq" id="WP_109066135.1">
    <property type="nucleotide sequence ID" value="NZ_JAODBW010000004.1"/>
</dbReference>
<reference evidence="1 2" key="1">
    <citation type="submission" date="2018-05" db="EMBL/GenBank/DDBJ databases">
        <title>Antimicrobial susceptibility testing and genomic analysis of Arcobacter skirrowii strains and one Arcobacter butzleri isolated from German poultry farms.</title>
        <authorList>
            <person name="Haenel I."/>
            <person name="Hotzel H."/>
            <person name="Tomaso H."/>
            <person name="Busch A."/>
        </authorList>
    </citation>
    <scope>NUCLEOTIDE SEQUENCE [LARGE SCALE GENOMIC DNA]</scope>
    <source>
        <strain evidence="2">v</strain>
    </source>
</reference>
<dbReference type="InterPro" id="IPR016032">
    <property type="entry name" value="Sig_transdc_resp-reg_C-effctor"/>
</dbReference>
<dbReference type="InterPro" id="IPR036388">
    <property type="entry name" value="WH-like_DNA-bd_sf"/>
</dbReference>
<comment type="caution">
    <text evidence="1">The sequence shown here is derived from an EMBL/GenBank/DDBJ whole genome shotgun (WGS) entry which is preliminary data.</text>
</comment>
<dbReference type="Gene3D" id="3.40.50.2300">
    <property type="match status" value="1"/>
</dbReference>
<dbReference type="GO" id="GO:0003677">
    <property type="term" value="F:DNA binding"/>
    <property type="evidence" value="ECO:0007669"/>
    <property type="project" value="UniProtKB-KW"/>
</dbReference>
<protein>
    <submittedName>
        <fullName evidence="1">DNA-binding response regulator</fullName>
    </submittedName>
</protein>
<dbReference type="EMBL" id="QEYI01000003">
    <property type="protein sequence ID" value="PWE21590.1"/>
    <property type="molecule type" value="Genomic_DNA"/>
</dbReference>
<proteinExistence type="predicted"/>
<sequence>MKKAVRQNKNAKVLFISEDEQIKEGFKDKFRELIILNDKLFSNTIDLENCDIIVLDFDQNTIFLDNIIELIQKKLAFVPIIVVSKSDSQDSIEKAINLKAYTYILKSCPISSILISVLMCLNQTQRSDKFKLDEGIYFDRYKDQFFDKSNNMIEFTRLEKGFLKLLISRLDEVTDYDLVQKEVWKGKKMSIFTMRNIVNKIRLKTYYSIIKNHSGRGYTIDLTHYSK</sequence>
<evidence type="ECO:0000313" key="1">
    <source>
        <dbReference type="EMBL" id="PWE21590.1"/>
    </source>
</evidence>
<keyword evidence="1" id="KW-0238">DNA-binding</keyword>
<dbReference type="Proteomes" id="UP000245014">
    <property type="component" value="Unassembled WGS sequence"/>
</dbReference>
<dbReference type="AlphaFoldDB" id="A0A2U2C0N7"/>
<accession>A0A2U2C0N7</accession>
<name>A0A2U2C0N7_9BACT</name>
<dbReference type="SUPFAM" id="SSF46894">
    <property type="entry name" value="C-terminal effector domain of the bipartite response regulators"/>
    <property type="match status" value="1"/>
</dbReference>